<dbReference type="EMBL" id="BGPR01000302">
    <property type="protein sequence ID" value="GBM11664.1"/>
    <property type="molecule type" value="Genomic_DNA"/>
</dbReference>
<accession>A0A4Y2D6S0</accession>
<evidence type="ECO:0000313" key="3">
    <source>
        <dbReference type="Proteomes" id="UP000499080"/>
    </source>
</evidence>
<feature type="region of interest" description="Disordered" evidence="1">
    <location>
        <begin position="55"/>
        <end position="82"/>
    </location>
</feature>
<comment type="caution">
    <text evidence="2">The sequence shown here is derived from an EMBL/GenBank/DDBJ whole genome shotgun (WGS) entry which is preliminary data.</text>
</comment>
<reference evidence="2 3" key="1">
    <citation type="journal article" date="2019" name="Sci. Rep.">
        <title>Orb-weaving spider Araneus ventricosus genome elucidates the spidroin gene catalogue.</title>
        <authorList>
            <person name="Kono N."/>
            <person name="Nakamura H."/>
            <person name="Ohtoshi R."/>
            <person name="Moran D.A.P."/>
            <person name="Shinohara A."/>
            <person name="Yoshida Y."/>
            <person name="Fujiwara M."/>
            <person name="Mori M."/>
            <person name="Tomita M."/>
            <person name="Arakawa K."/>
        </authorList>
    </citation>
    <scope>NUCLEOTIDE SEQUENCE [LARGE SCALE GENOMIC DNA]</scope>
</reference>
<name>A0A4Y2D6S0_ARAVE</name>
<proteinExistence type="predicted"/>
<dbReference type="AlphaFoldDB" id="A0A4Y2D6S0"/>
<sequence length="109" mass="11507">MFVDVSCGKKLFKTFVAAFASAIECLGSSCSSSISEDESTIELFFSFTNATISSSLTSPADQKVPPSRMTPGQVSTGGRRGDRNCKEPCLLFLCPTYGISSDSNKGTIG</sequence>
<evidence type="ECO:0000256" key="1">
    <source>
        <dbReference type="SAM" id="MobiDB-lite"/>
    </source>
</evidence>
<evidence type="ECO:0000313" key="2">
    <source>
        <dbReference type="EMBL" id="GBM11664.1"/>
    </source>
</evidence>
<organism evidence="2 3">
    <name type="scientific">Araneus ventricosus</name>
    <name type="common">Orbweaver spider</name>
    <name type="synonym">Epeira ventricosa</name>
    <dbReference type="NCBI Taxonomy" id="182803"/>
    <lineage>
        <taxon>Eukaryota</taxon>
        <taxon>Metazoa</taxon>
        <taxon>Ecdysozoa</taxon>
        <taxon>Arthropoda</taxon>
        <taxon>Chelicerata</taxon>
        <taxon>Arachnida</taxon>
        <taxon>Araneae</taxon>
        <taxon>Araneomorphae</taxon>
        <taxon>Entelegynae</taxon>
        <taxon>Araneoidea</taxon>
        <taxon>Araneidae</taxon>
        <taxon>Araneus</taxon>
    </lineage>
</organism>
<dbReference type="OrthoDB" id="17569at2759"/>
<keyword evidence="3" id="KW-1185">Reference proteome</keyword>
<gene>
    <name evidence="2" type="ORF">AVEN_16968_1</name>
</gene>
<dbReference type="Proteomes" id="UP000499080">
    <property type="component" value="Unassembled WGS sequence"/>
</dbReference>
<protein>
    <submittedName>
        <fullName evidence="2">Uncharacterized protein</fullName>
    </submittedName>
</protein>